<accession>A0A2N9FBD3</accession>
<gene>
    <name evidence="1" type="ORF">FSB_LOCUS12031</name>
</gene>
<reference evidence="1" key="1">
    <citation type="submission" date="2018-02" db="EMBL/GenBank/DDBJ databases">
        <authorList>
            <person name="Cohen D.B."/>
            <person name="Kent A.D."/>
        </authorList>
    </citation>
    <scope>NUCLEOTIDE SEQUENCE</scope>
</reference>
<protein>
    <submittedName>
        <fullName evidence="1">Uncharacterized protein</fullName>
    </submittedName>
</protein>
<dbReference type="AlphaFoldDB" id="A0A2N9FBD3"/>
<sequence length="72" mass="8488">MREREREKKKYQLLSLRAPQLQPLPAQVLTAQSSMAATACSSLSLRALRAWRRIRQRIEKLVLLDWEGRIRD</sequence>
<name>A0A2N9FBD3_FAGSY</name>
<proteinExistence type="predicted"/>
<evidence type="ECO:0000313" key="1">
    <source>
        <dbReference type="EMBL" id="SPC84149.1"/>
    </source>
</evidence>
<organism evidence="1">
    <name type="scientific">Fagus sylvatica</name>
    <name type="common">Beechnut</name>
    <dbReference type="NCBI Taxonomy" id="28930"/>
    <lineage>
        <taxon>Eukaryota</taxon>
        <taxon>Viridiplantae</taxon>
        <taxon>Streptophyta</taxon>
        <taxon>Embryophyta</taxon>
        <taxon>Tracheophyta</taxon>
        <taxon>Spermatophyta</taxon>
        <taxon>Magnoliopsida</taxon>
        <taxon>eudicotyledons</taxon>
        <taxon>Gunneridae</taxon>
        <taxon>Pentapetalae</taxon>
        <taxon>rosids</taxon>
        <taxon>fabids</taxon>
        <taxon>Fagales</taxon>
        <taxon>Fagaceae</taxon>
        <taxon>Fagus</taxon>
    </lineage>
</organism>
<dbReference type="EMBL" id="OIVN01000691">
    <property type="protein sequence ID" value="SPC84149.1"/>
    <property type="molecule type" value="Genomic_DNA"/>
</dbReference>